<keyword evidence="3" id="KW-1185">Reference proteome</keyword>
<sequence length="137" mass="14636">MAIQSSRICAKAIGAVCSSILRPSSHSTPIAARQFGTTTRTLGPSQAQPGSSKSSTNGSSPKEEGKPQQKEDTSISNHEKDEPKPSNQKKTMAQLDDEMMKKMSGIAGDGGSAGVEYEDGQPVSMKRSVKNNMFRYI</sequence>
<dbReference type="RefSeq" id="XP_066701959.1">
    <property type="nucleotide sequence ID" value="XM_066842097.1"/>
</dbReference>
<dbReference type="GeneID" id="92075159"/>
<evidence type="ECO:0000313" key="3">
    <source>
        <dbReference type="Proteomes" id="UP001391051"/>
    </source>
</evidence>
<accession>A0ABR1QJ51</accession>
<dbReference type="Proteomes" id="UP001391051">
    <property type="component" value="Unassembled WGS sequence"/>
</dbReference>
<evidence type="ECO:0000256" key="1">
    <source>
        <dbReference type="SAM" id="MobiDB-lite"/>
    </source>
</evidence>
<name>A0ABR1QJ51_9PEZI</name>
<comment type="caution">
    <text evidence="2">The sequence shown here is derived from an EMBL/GenBank/DDBJ whole genome shotgun (WGS) entry which is preliminary data.</text>
</comment>
<evidence type="ECO:0000313" key="2">
    <source>
        <dbReference type="EMBL" id="KAK7956653.1"/>
    </source>
</evidence>
<protein>
    <submittedName>
        <fullName evidence="2">Uncharacterized protein</fullName>
    </submittedName>
</protein>
<gene>
    <name evidence="2" type="ORF">PG986_005875</name>
</gene>
<dbReference type="EMBL" id="JAQQWE010000004">
    <property type="protein sequence ID" value="KAK7956653.1"/>
    <property type="molecule type" value="Genomic_DNA"/>
</dbReference>
<feature type="compositionally biased region" description="Low complexity" evidence="1">
    <location>
        <begin position="49"/>
        <end position="60"/>
    </location>
</feature>
<reference evidence="2 3" key="1">
    <citation type="submission" date="2023-01" db="EMBL/GenBank/DDBJ databases">
        <title>Analysis of 21 Apiospora genomes using comparative genomics revels a genus with tremendous synthesis potential of carbohydrate active enzymes and secondary metabolites.</title>
        <authorList>
            <person name="Sorensen T."/>
        </authorList>
    </citation>
    <scope>NUCLEOTIDE SEQUENCE [LARGE SCALE GENOMIC DNA]</scope>
    <source>
        <strain evidence="2 3">CBS 24483</strain>
    </source>
</reference>
<organism evidence="2 3">
    <name type="scientific">Apiospora aurea</name>
    <dbReference type="NCBI Taxonomy" id="335848"/>
    <lineage>
        <taxon>Eukaryota</taxon>
        <taxon>Fungi</taxon>
        <taxon>Dikarya</taxon>
        <taxon>Ascomycota</taxon>
        <taxon>Pezizomycotina</taxon>
        <taxon>Sordariomycetes</taxon>
        <taxon>Xylariomycetidae</taxon>
        <taxon>Amphisphaeriales</taxon>
        <taxon>Apiosporaceae</taxon>
        <taxon>Apiospora</taxon>
    </lineage>
</organism>
<feature type="compositionally biased region" description="Polar residues" evidence="1">
    <location>
        <begin position="35"/>
        <end position="48"/>
    </location>
</feature>
<feature type="compositionally biased region" description="Basic and acidic residues" evidence="1">
    <location>
        <begin position="61"/>
        <end position="84"/>
    </location>
</feature>
<feature type="region of interest" description="Disordered" evidence="1">
    <location>
        <begin position="23"/>
        <end position="97"/>
    </location>
</feature>
<proteinExistence type="predicted"/>